<dbReference type="AlphaFoldDB" id="A0A0G0NHM1"/>
<reference evidence="6 7" key="1">
    <citation type="journal article" date="2015" name="Nature">
        <title>rRNA introns, odd ribosomes, and small enigmatic genomes across a large radiation of phyla.</title>
        <authorList>
            <person name="Brown C.T."/>
            <person name="Hug L.A."/>
            <person name="Thomas B.C."/>
            <person name="Sharon I."/>
            <person name="Castelle C.J."/>
            <person name="Singh A."/>
            <person name="Wilkins M.J."/>
            <person name="Williams K.H."/>
            <person name="Banfield J.F."/>
        </authorList>
    </citation>
    <scope>NUCLEOTIDE SEQUENCE [LARGE SCALE GENOMIC DNA]</scope>
</reference>
<name>A0A0G0NHM1_9BACT</name>
<keyword evidence="4" id="KW-0029">Amino-acid transport</keyword>
<keyword evidence="2" id="KW-0813">Transport</keyword>
<evidence type="ECO:0000256" key="2">
    <source>
        <dbReference type="ARBA" id="ARBA00022448"/>
    </source>
</evidence>
<feature type="domain" description="Leucine-binding protein" evidence="5">
    <location>
        <begin position="32"/>
        <end position="366"/>
    </location>
</feature>
<gene>
    <name evidence="6" type="ORF">UT41_C0002G0095</name>
</gene>
<keyword evidence="3" id="KW-0732">Signal</keyword>
<dbReference type="Pfam" id="PF13458">
    <property type="entry name" value="Peripla_BP_6"/>
    <property type="match status" value="1"/>
</dbReference>
<evidence type="ECO:0000259" key="5">
    <source>
        <dbReference type="Pfam" id="PF13458"/>
    </source>
</evidence>
<dbReference type="InterPro" id="IPR028082">
    <property type="entry name" value="Peripla_BP_I"/>
</dbReference>
<evidence type="ECO:0000313" key="6">
    <source>
        <dbReference type="EMBL" id="KKR12321.1"/>
    </source>
</evidence>
<dbReference type="InterPro" id="IPR000709">
    <property type="entry name" value="Leu_Ile_Val-bd"/>
</dbReference>
<dbReference type="PANTHER" id="PTHR30483">
    <property type="entry name" value="LEUCINE-SPECIFIC-BINDING PROTEIN"/>
    <property type="match status" value="1"/>
</dbReference>
<dbReference type="InterPro" id="IPR028081">
    <property type="entry name" value="Leu-bd"/>
</dbReference>
<comment type="caution">
    <text evidence="6">The sequence shown here is derived from an EMBL/GenBank/DDBJ whole genome shotgun (WGS) entry which is preliminary data.</text>
</comment>
<protein>
    <submittedName>
        <fullName evidence="6">Branched-chain amino acid transport system,substrate-binding protein</fullName>
    </submittedName>
</protein>
<dbReference type="SUPFAM" id="SSF53822">
    <property type="entry name" value="Periplasmic binding protein-like I"/>
    <property type="match status" value="1"/>
</dbReference>
<dbReference type="PRINTS" id="PR00337">
    <property type="entry name" value="LEUILEVALBP"/>
</dbReference>
<organism evidence="6 7">
    <name type="scientific">Candidatus Wolfebacteria bacterium GW2011_GWC2_39_22</name>
    <dbReference type="NCBI Taxonomy" id="1619013"/>
    <lineage>
        <taxon>Bacteria</taxon>
        <taxon>Candidatus Wolfeibacteriota</taxon>
    </lineage>
</organism>
<comment type="similarity">
    <text evidence="1">Belongs to the leucine-binding protein family.</text>
</comment>
<dbReference type="PANTHER" id="PTHR30483:SF6">
    <property type="entry name" value="PERIPLASMIC BINDING PROTEIN OF ABC TRANSPORTER FOR NATURAL AMINO ACIDS"/>
    <property type="match status" value="1"/>
</dbReference>
<evidence type="ECO:0000256" key="1">
    <source>
        <dbReference type="ARBA" id="ARBA00010062"/>
    </source>
</evidence>
<dbReference type="EMBL" id="LBWR01000002">
    <property type="protein sequence ID" value="KKR12321.1"/>
    <property type="molecule type" value="Genomic_DNA"/>
</dbReference>
<dbReference type="InterPro" id="IPR051010">
    <property type="entry name" value="BCAA_transport"/>
</dbReference>
<evidence type="ECO:0000313" key="7">
    <source>
        <dbReference type="Proteomes" id="UP000034665"/>
    </source>
</evidence>
<evidence type="ECO:0000256" key="4">
    <source>
        <dbReference type="ARBA" id="ARBA00022970"/>
    </source>
</evidence>
<sequence>MNKKITLLIVALLLAGVIAGAVFYKNSSPKDSVKVGFVAFPTGAFSSLGEIQLNAAKMAVADINNEGGINGRPLELIVEDYAWDPKRAIPAYEALKLRSIKFFDIEGAPASGILPPIIVKDGNFTMNSNTVLPSYTDGSPLTCRISLKAEDYAVAISNYLLAQVENPRIAFLAVNNDYGVSMKKSIEAILKQQGGTIVSTELFEQSVTDFRSQATRLKELQNQIDFLVAINASNSTEPMLKQIAQLKFSKPIVSDNWTVENAQIKTRSLVNAIAYAGYTWAATPTTSDSAEAAAFKKRFTETYNQPASPVVANTYDGIRLLAVGLANAPEQTPESVSNYLINTLHTYNGIGGTITFNNDCEAERSLVMRIIKDGQPIEIK</sequence>
<accession>A0A0G0NHM1</accession>
<dbReference type="STRING" id="1619013.UT41_C0002G0095"/>
<dbReference type="Gene3D" id="3.40.50.2300">
    <property type="match status" value="2"/>
</dbReference>
<dbReference type="Proteomes" id="UP000034665">
    <property type="component" value="Unassembled WGS sequence"/>
</dbReference>
<proteinExistence type="inferred from homology"/>
<evidence type="ECO:0000256" key="3">
    <source>
        <dbReference type="ARBA" id="ARBA00022729"/>
    </source>
</evidence>
<dbReference type="GO" id="GO:0006865">
    <property type="term" value="P:amino acid transport"/>
    <property type="evidence" value="ECO:0007669"/>
    <property type="project" value="UniProtKB-KW"/>
</dbReference>